<protein>
    <submittedName>
        <fullName evidence="4">GCN5 family acetyltransferase</fullName>
    </submittedName>
</protein>
<keyword evidence="2" id="KW-0012">Acyltransferase</keyword>
<evidence type="ECO:0000313" key="4">
    <source>
        <dbReference type="EMBL" id="KIC65693.1"/>
    </source>
</evidence>
<dbReference type="EMBL" id="JWTB01000030">
    <property type="protein sequence ID" value="KIC65693.1"/>
    <property type="molecule type" value="Genomic_DNA"/>
</dbReference>
<dbReference type="CDD" id="cd04301">
    <property type="entry name" value="NAT_SF"/>
    <property type="match status" value="1"/>
</dbReference>
<name>A0A0B4EGA7_PSEPS</name>
<dbReference type="PROSITE" id="PS51186">
    <property type="entry name" value="GNAT"/>
    <property type="match status" value="1"/>
</dbReference>
<evidence type="ECO:0000259" key="3">
    <source>
        <dbReference type="PROSITE" id="PS51186"/>
    </source>
</evidence>
<comment type="caution">
    <text evidence="4">The sequence shown here is derived from an EMBL/GenBank/DDBJ whole genome shotgun (WGS) entry which is preliminary data.</text>
</comment>
<dbReference type="Pfam" id="PF24553">
    <property type="entry name" value="Rv0428c_C"/>
    <property type="match status" value="1"/>
</dbReference>
<dbReference type="OrthoDB" id="9775595at2"/>
<organism evidence="4 5">
    <name type="scientific">Pseudarthrobacter phenanthrenivorans</name>
    <name type="common">Arthrobacter phenanthrenivorans</name>
    <dbReference type="NCBI Taxonomy" id="361575"/>
    <lineage>
        <taxon>Bacteria</taxon>
        <taxon>Bacillati</taxon>
        <taxon>Actinomycetota</taxon>
        <taxon>Actinomycetes</taxon>
        <taxon>Micrococcales</taxon>
        <taxon>Micrococcaceae</taxon>
        <taxon>Pseudarthrobacter</taxon>
    </lineage>
</organism>
<dbReference type="InterPro" id="IPR056935">
    <property type="entry name" value="Rv0428c-like_C"/>
</dbReference>
<evidence type="ECO:0000313" key="5">
    <source>
        <dbReference type="Proteomes" id="UP000031196"/>
    </source>
</evidence>
<dbReference type="AlphaFoldDB" id="A0A0B4EGA7"/>
<feature type="domain" description="N-acetyltransferase" evidence="3">
    <location>
        <begin position="113"/>
        <end position="254"/>
    </location>
</feature>
<dbReference type="InterPro" id="IPR050680">
    <property type="entry name" value="YpeA/RimI_acetyltransf"/>
</dbReference>
<sequence length="254" mass="27295">MDAAWPALERHDAGGWILRAAGGVTQRANSIWPRTASAGQPRDDLRSLLAEARAWYRSRRLPVIFQLFDNPGTEALHDLLDTEGFTRQSETLVMTRTAPPGADPAGSSGAVPVELSAAPSTEWLRVWWQVDGRGGEEALATARAILEGCPAVYALLRDGDGRPAAVGRLALPAGSPRGGLYAMATLPDARRRGYAAAILQALLHAGRECGVTDFWLLVTAANHGAQALYAKAGFREAGRYLYRQERPRPALTGC</sequence>
<dbReference type="Proteomes" id="UP000031196">
    <property type="component" value="Unassembled WGS sequence"/>
</dbReference>
<dbReference type="PANTHER" id="PTHR43420">
    <property type="entry name" value="ACETYLTRANSFERASE"/>
    <property type="match status" value="1"/>
</dbReference>
<keyword evidence="1 4" id="KW-0808">Transferase</keyword>
<dbReference type="SUPFAM" id="SSF55729">
    <property type="entry name" value="Acyl-CoA N-acyltransferases (Nat)"/>
    <property type="match status" value="1"/>
</dbReference>
<evidence type="ECO:0000256" key="2">
    <source>
        <dbReference type="ARBA" id="ARBA00023315"/>
    </source>
</evidence>
<proteinExistence type="predicted"/>
<accession>A0A0B4EGA7</accession>
<reference evidence="4 5" key="1">
    <citation type="submission" date="2014-12" db="EMBL/GenBank/DDBJ databases">
        <title>Genome sequencing of Arthrobacter phenanthrenivorans SWC37.</title>
        <authorList>
            <person name="Tan P.W."/>
            <person name="Chan K.-G."/>
        </authorList>
    </citation>
    <scope>NUCLEOTIDE SEQUENCE [LARGE SCALE GENOMIC DNA]</scope>
    <source>
        <strain evidence="4 5">SWC37</strain>
    </source>
</reference>
<dbReference type="InterPro" id="IPR016181">
    <property type="entry name" value="Acyl_CoA_acyltransferase"/>
</dbReference>
<gene>
    <name evidence="4" type="ORF">RM50_15345</name>
</gene>
<dbReference type="InterPro" id="IPR000182">
    <property type="entry name" value="GNAT_dom"/>
</dbReference>
<dbReference type="GO" id="GO:0016747">
    <property type="term" value="F:acyltransferase activity, transferring groups other than amino-acyl groups"/>
    <property type="evidence" value="ECO:0007669"/>
    <property type="project" value="InterPro"/>
</dbReference>
<evidence type="ECO:0000256" key="1">
    <source>
        <dbReference type="ARBA" id="ARBA00022679"/>
    </source>
</evidence>
<dbReference type="Gene3D" id="3.40.630.30">
    <property type="match status" value="1"/>
</dbReference>